<keyword evidence="10" id="KW-0547">Nucleotide-binding</keyword>
<evidence type="ECO:0000259" key="11">
    <source>
        <dbReference type="SMART" id="SM00155"/>
    </source>
</evidence>
<organism evidence="12 13">
    <name type="scientific">Papiliotrema laurentii</name>
    <name type="common">Cryptococcus laurentii</name>
    <dbReference type="NCBI Taxonomy" id="5418"/>
    <lineage>
        <taxon>Eukaryota</taxon>
        <taxon>Fungi</taxon>
        <taxon>Dikarya</taxon>
        <taxon>Basidiomycota</taxon>
        <taxon>Agaricomycotina</taxon>
        <taxon>Tremellomycetes</taxon>
        <taxon>Tremellales</taxon>
        <taxon>Rhynchogastremaceae</taxon>
        <taxon>Papiliotrema</taxon>
    </lineage>
</organism>
<dbReference type="GO" id="GO:0005739">
    <property type="term" value="C:mitochondrion"/>
    <property type="evidence" value="ECO:0007669"/>
    <property type="project" value="UniProtKB-SubCell"/>
</dbReference>
<comment type="pathway">
    <text evidence="1 10">Phospholipid metabolism; phosphatidylglycerol biosynthesis; phosphatidylglycerol from CDP-diacylglycerol: step 1/2.</text>
</comment>
<dbReference type="Pfam" id="PF13091">
    <property type="entry name" value="PLDc_2"/>
    <property type="match status" value="1"/>
</dbReference>
<keyword evidence="8 10" id="KW-1208">Phospholipid metabolism</keyword>
<protein>
    <recommendedName>
        <fullName evidence="10">CDP-diacylglycerol--glycerol-3-phosphate 3-phosphatidyltransferase</fullName>
        <ecNumber evidence="10">2.7.8.5</ecNumber>
    </recommendedName>
</protein>
<dbReference type="CDD" id="cd09135">
    <property type="entry name" value="PLDc_PGS1_euk_1"/>
    <property type="match status" value="1"/>
</dbReference>
<proteinExistence type="inferred from homology"/>
<evidence type="ECO:0000256" key="8">
    <source>
        <dbReference type="ARBA" id="ARBA00023264"/>
    </source>
</evidence>
<evidence type="ECO:0000256" key="2">
    <source>
        <dbReference type="ARBA" id="ARBA00010682"/>
    </source>
</evidence>
<dbReference type="AlphaFoldDB" id="A0AAD9FSZ3"/>
<dbReference type="GO" id="GO:0008444">
    <property type="term" value="F:CDP-diacylglycerol-glycerol-3-phosphate 3-phosphatidyltransferase activity"/>
    <property type="evidence" value="ECO:0007669"/>
    <property type="project" value="UniProtKB-EC"/>
</dbReference>
<gene>
    <name evidence="12" type="ORF">DB88DRAFT_484615</name>
</gene>
<keyword evidence="13" id="KW-1185">Reference proteome</keyword>
<evidence type="ECO:0000256" key="9">
    <source>
        <dbReference type="ARBA" id="ARBA00048586"/>
    </source>
</evidence>
<evidence type="ECO:0000256" key="6">
    <source>
        <dbReference type="ARBA" id="ARBA00023098"/>
    </source>
</evidence>
<comment type="similarity">
    <text evidence="2 10">Belongs to the CDP-alcohol phosphatidyltransferase class-II family.</text>
</comment>
<evidence type="ECO:0000256" key="4">
    <source>
        <dbReference type="ARBA" id="ARBA00022679"/>
    </source>
</evidence>
<evidence type="ECO:0000256" key="10">
    <source>
        <dbReference type="RuleBase" id="RU365024"/>
    </source>
</evidence>
<evidence type="ECO:0000256" key="7">
    <source>
        <dbReference type="ARBA" id="ARBA00023209"/>
    </source>
</evidence>
<dbReference type="SMART" id="SM00155">
    <property type="entry name" value="PLDc"/>
    <property type="match status" value="2"/>
</dbReference>
<dbReference type="PANTHER" id="PTHR12586:SF1">
    <property type="entry name" value="CDP-DIACYLGLYCEROL--GLYCEROL-3-PHOSPHATE 3-PHOSPHATIDYLTRANSFERASE, MITOCHONDRIAL"/>
    <property type="match status" value="1"/>
</dbReference>
<dbReference type="PANTHER" id="PTHR12586">
    <property type="entry name" value="CDP-DIACYLGLYCEROL--SERINE O-PHOSPHATIDYLTRANSFERASE"/>
    <property type="match status" value="1"/>
</dbReference>
<keyword evidence="10" id="KW-0067">ATP-binding</keyword>
<feature type="domain" description="PLD phosphodiesterase" evidence="11">
    <location>
        <begin position="469"/>
        <end position="503"/>
    </location>
</feature>
<comment type="catalytic activity">
    <reaction evidence="9 10">
        <text>a CDP-1,2-diacyl-sn-glycerol + sn-glycerol 3-phosphate = a 1,2-diacyl-sn-glycero-3-phospho-(1'-sn-glycero-3'-phosphate) + CMP + H(+)</text>
        <dbReference type="Rhea" id="RHEA:12593"/>
        <dbReference type="ChEBI" id="CHEBI:15378"/>
        <dbReference type="ChEBI" id="CHEBI:57597"/>
        <dbReference type="ChEBI" id="CHEBI:58332"/>
        <dbReference type="ChEBI" id="CHEBI:60110"/>
        <dbReference type="ChEBI" id="CHEBI:60377"/>
        <dbReference type="EC" id="2.7.8.5"/>
    </reaction>
</comment>
<keyword evidence="5" id="KW-0677">Repeat</keyword>
<dbReference type="EMBL" id="JAODAN010000003">
    <property type="protein sequence ID" value="KAK1925648.1"/>
    <property type="molecule type" value="Genomic_DNA"/>
</dbReference>
<reference evidence="12" key="1">
    <citation type="submission" date="2023-02" db="EMBL/GenBank/DDBJ databases">
        <title>Identification and recombinant expression of a fungal hydrolase from Papiliotrema laurentii that hydrolyzes apple cutin and clears colloidal polyester polyurethane.</title>
        <authorList>
            <consortium name="DOE Joint Genome Institute"/>
            <person name="Roman V.A."/>
            <person name="Bojanowski C."/>
            <person name="Crable B.R."/>
            <person name="Wagner D.N."/>
            <person name="Hung C.S."/>
            <person name="Nadeau L.J."/>
            <person name="Schratz L."/>
            <person name="Haridas S."/>
            <person name="Pangilinan J."/>
            <person name="Lipzen A."/>
            <person name="Na H."/>
            <person name="Yan M."/>
            <person name="Ng V."/>
            <person name="Grigoriev I.V."/>
            <person name="Spatafora J.W."/>
            <person name="Barlow D."/>
            <person name="Biffinger J."/>
            <person name="Kelley-Loughnane N."/>
            <person name="Varaljay V.A."/>
            <person name="Crookes-Goodson W.J."/>
        </authorList>
    </citation>
    <scope>NUCLEOTIDE SEQUENCE</scope>
    <source>
        <strain evidence="12">5307AH</strain>
    </source>
</reference>
<evidence type="ECO:0000256" key="5">
    <source>
        <dbReference type="ARBA" id="ARBA00022737"/>
    </source>
</evidence>
<comment type="caution">
    <text evidence="12">The sequence shown here is derived from an EMBL/GenBank/DDBJ whole genome shotgun (WGS) entry which is preliminary data.</text>
</comment>
<keyword evidence="7 10" id="KW-0594">Phospholipid biosynthesis</keyword>
<evidence type="ECO:0000313" key="13">
    <source>
        <dbReference type="Proteomes" id="UP001182556"/>
    </source>
</evidence>
<comment type="subcellular location">
    <subcellularLocation>
        <location evidence="10">Mitochondrion</location>
    </subcellularLocation>
</comment>
<evidence type="ECO:0000256" key="1">
    <source>
        <dbReference type="ARBA" id="ARBA00005042"/>
    </source>
</evidence>
<dbReference type="GO" id="GO:0005524">
    <property type="term" value="F:ATP binding"/>
    <property type="evidence" value="ECO:0007669"/>
    <property type="project" value="UniProtKB-KW"/>
</dbReference>
<comment type="function">
    <text evidence="10">Functions in the biosynthesis of the anionic phospholipids phosphatidylglycerol and cardiolipin.</text>
</comment>
<keyword evidence="4 10" id="KW-0808">Transferase</keyword>
<sequence>MSRLALPTLRAAPNATPGPSSVPARYFHGCWLVAPRTTPRVQPSSTRYRNVRFNYTASGQVLAPIGVPHKGVAFEELSNGLSASQPCFGARGDEISLLSSPQEFYGTLLEMIGRAKRRIIISSLYIGAEESELVEALQAALKKRPYLRVTIILDYHRATRLSKSTDHPPSTAHLLLPLLEQYSDRCEVWLYRSPKLRGIMERIVPDRYDEGWGTWHGKWYGIDDEVIISGANLASSYFSNRQDRYIHFRSHPSLLSYLSSLTRLFTQYSYLLSPSPPPSISRHHLVPLPQPPGSSKFFGTASLVWPTPSIHPRAFSQHALATLSAFQKSWKASNASRMRRVDVDTYFWPVIQAGVLGIKEEEAALGKVWEAVRSAHATEDERVSVDLTSGYFGLYKAYKRAVIDSPAPFRVIAASPKANGFYGSAGLSRLIPEGYTFLERRFWQDAQSKDRLWQGADDRGVRLKEWEREGWTYHSKGIWVSPIKPQSAPFMTFIGSSNLSTRSLQLDTELSILLSTSSPSLRRALGAEVKALDKHAVDVGEETWKKEERQVSLLAKVLIALGIDGML</sequence>
<dbReference type="CDD" id="cd09137">
    <property type="entry name" value="PLDc_PGS1_euk_2"/>
    <property type="match status" value="1"/>
</dbReference>
<dbReference type="SUPFAM" id="SSF56024">
    <property type="entry name" value="Phospholipase D/nuclease"/>
    <property type="match status" value="1"/>
</dbReference>
<feature type="domain" description="PLD phosphodiesterase" evidence="11">
    <location>
        <begin position="211"/>
        <end position="237"/>
    </location>
</feature>
<dbReference type="Proteomes" id="UP001182556">
    <property type="component" value="Unassembled WGS sequence"/>
</dbReference>
<keyword evidence="10" id="KW-0496">Mitochondrion</keyword>
<evidence type="ECO:0000313" key="12">
    <source>
        <dbReference type="EMBL" id="KAK1925648.1"/>
    </source>
</evidence>
<dbReference type="InterPro" id="IPR025202">
    <property type="entry name" value="PLD-like_dom"/>
</dbReference>
<dbReference type="GO" id="GO:0032049">
    <property type="term" value="P:cardiolipin biosynthetic process"/>
    <property type="evidence" value="ECO:0007669"/>
    <property type="project" value="InterPro"/>
</dbReference>
<name>A0AAD9FSZ3_PAPLA</name>
<dbReference type="InterPro" id="IPR001736">
    <property type="entry name" value="PLipase_D/transphosphatidylase"/>
</dbReference>
<evidence type="ECO:0000256" key="3">
    <source>
        <dbReference type="ARBA" id="ARBA00022516"/>
    </source>
</evidence>
<dbReference type="InterPro" id="IPR016270">
    <property type="entry name" value="PGS1"/>
</dbReference>
<dbReference type="EC" id="2.7.8.5" evidence="10"/>
<keyword evidence="6 10" id="KW-0443">Lipid metabolism</keyword>
<keyword evidence="3 10" id="KW-0444">Lipid biosynthesis</keyword>
<dbReference type="Gene3D" id="3.30.870.10">
    <property type="entry name" value="Endonuclease Chain A"/>
    <property type="match status" value="2"/>
</dbReference>
<accession>A0AAD9FSZ3</accession>